<evidence type="ECO:0000313" key="5">
    <source>
        <dbReference type="EMBL" id="QCP12124.1"/>
    </source>
</evidence>
<dbReference type="Proteomes" id="UP000298763">
    <property type="component" value="Chromosome"/>
</dbReference>
<evidence type="ECO:0000259" key="3">
    <source>
        <dbReference type="Pfam" id="PF04453"/>
    </source>
</evidence>
<dbReference type="GO" id="GO:0009279">
    <property type="term" value="C:cell outer membrane"/>
    <property type="evidence" value="ECO:0007669"/>
    <property type="project" value="UniProtKB-SubCell"/>
</dbReference>
<gene>
    <name evidence="1" type="primary">lptD</name>
    <name evidence="5" type="ORF">FCL38_18150</name>
    <name evidence="4" type="ORF">FHS02_001135</name>
</gene>
<accession>A0A4P8HUB4</accession>
<dbReference type="AlphaFoldDB" id="A0A4P8HUB4"/>
<dbReference type="Proteomes" id="UP000584325">
    <property type="component" value="Unassembled WGS sequence"/>
</dbReference>
<keyword evidence="6" id="KW-1185">Reference proteome</keyword>
<comment type="subunit">
    <text evidence="1">Component of the lipopolysaccharide transport and assembly complex. Interacts with LptE and LptA.</text>
</comment>
<feature type="chain" id="PRO_5031680067" description="LPS-assembly protein LptD" evidence="1">
    <location>
        <begin position="29"/>
        <end position="763"/>
    </location>
</feature>
<dbReference type="PANTHER" id="PTHR30189">
    <property type="entry name" value="LPS-ASSEMBLY PROTEIN"/>
    <property type="match status" value="1"/>
</dbReference>
<reference evidence="5 6" key="1">
    <citation type="submission" date="2019-05" db="EMBL/GenBank/DDBJ databases">
        <title>Draft Genome Sequences of Six Type Strains of the Genus Massilia.</title>
        <authorList>
            <person name="Miess H."/>
            <person name="Frediansyhah A."/>
            <person name="Gross H."/>
        </authorList>
    </citation>
    <scope>NUCLEOTIDE SEQUENCE [LARGE SCALE GENOMIC DNA]</scope>
    <source>
        <strain evidence="5 6">DSMZ 26121</strain>
    </source>
</reference>
<name>A0A4P8HUB4_9BURK</name>
<dbReference type="PANTHER" id="PTHR30189:SF1">
    <property type="entry name" value="LPS-ASSEMBLY PROTEIN LPTD"/>
    <property type="match status" value="1"/>
</dbReference>
<evidence type="ECO:0000313" key="6">
    <source>
        <dbReference type="Proteomes" id="UP000298763"/>
    </source>
</evidence>
<dbReference type="EMBL" id="CP040017">
    <property type="protein sequence ID" value="QCP12124.1"/>
    <property type="molecule type" value="Genomic_DNA"/>
</dbReference>
<keyword evidence="1" id="KW-0998">Cell outer membrane</keyword>
<evidence type="ECO:0000313" key="4">
    <source>
        <dbReference type="EMBL" id="MBB3220336.1"/>
    </source>
</evidence>
<feature type="domain" description="LptD C-terminal" evidence="3">
    <location>
        <begin position="297"/>
        <end position="677"/>
    </location>
</feature>
<dbReference type="HAMAP" id="MF_01411">
    <property type="entry name" value="LPS_assembly_LptD"/>
    <property type="match status" value="1"/>
</dbReference>
<dbReference type="Pfam" id="PF04453">
    <property type="entry name" value="LptD"/>
    <property type="match status" value="1"/>
</dbReference>
<feature type="signal peptide" evidence="1">
    <location>
        <begin position="1"/>
        <end position="28"/>
    </location>
</feature>
<comment type="caution">
    <text evidence="1">Lacks conserved residue(s) required for the propagation of feature annotation.</text>
</comment>
<protein>
    <recommendedName>
        <fullName evidence="1">LPS-assembly protein LptD</fullName>
    </recommendedName>
</protein>
<sequence precursor="true">MSLAPPFKKRWAYAISALIAACAAQAHAQPQTQPGSGVTAGAGVPRAEDPDAPVTIHAEEITGRPERELILTRDVEVVQDKMRVTADAACYRQVESELEAKSNVRLWRFGDYYTADEFRINTETGVGYMLQPTYKLEMNNAQGKAQRIDFLSEERAKVVNGTYSTCEGPNPDWYVRSSTLTLDQGRDVGLASGTVVYFKDVPLIGTPGISFSLSGERRSGWLPAVPGFSSRGGAELTLPYYFNIAPNRDLTVSPHYISRRGLQMGAVGRYIGETAAGSYEGRTFVEYLRNDKEKGIDRWQIQSSHSQELAKDWSYGWNVRAASDENYPTDFSKTVAGSAERQLLKEARTDYRGEIWSLTARVQKYQVLQDPDTASVTARPYDRLPAVNFRAGQYDIGGFDWSVDAEATRFHYATETICPGANIGGIACVNDAKINGDRIVVQPQISYPIISPSYFITPKLMLSASAYQLDRFAGEESRSVTKAIPTFSLDSGLEFERNTKLFGRAVTQTLEPRLFYVYTPYRDQTDIPVFDTADATFNFTQLFSENRFVGSDRVGDANQVTAAVVSRFLEESGAERLRLAFGQRFYFNDQRVQLTSSEPVSTGRSDLLLAAAGRISDTWGVDSAVQYNQGDKRVVSSNLNVQYQPGQRKVFNAGYRFLRDSFKNVDFSTQWPITNRWFGVGRMSYSLQDHRILESLIGLEYNCDCWVFRMGAQRFVTTTNKTSTQVFFQLELNGLSKFGIGNPLEVLKNSIPGYQQLNPGYRR</sequence>
<evidence type="ECO:0000256" key="2">
    <source>
        <dbReference type="SAM" id="MobiDB-lite"/>
    </source>
</evidence>
<dbReference type="InterPro" id="IPR050218">
    <property type="entry name" value="LptD"/>
</dbReference>
<proteinExistence type="inferred from homology"/>
<comment type="subcellular location">
    <subcellularLocation>
        <location evidence="1">Cell outer membrane</location>
    </subcellularLocation>
</comment>
<dbReference type="InterPro" id="IPR007543">
    <property type="entry name" value="LptD_C"/>
</dbReference>
<keyword evidence="1" id="KW-0732">Signal</keyword>
<comment type="similarity">
    <text evidence="1">Belongs to the LptD family.</text>
</comment>
<keyword evidence="1" id="KW-0472">Membrane</keyword>
<evidence type="ECO:0000256" key="1">
    <source>
        <dbReference type="HAMAP-Rule" id="MF_01411"/>
    </source>
</evidence>
<comment type="function">
    <text evidence="1">Together with LptE, is involved in the assembly of lipopolysaccharide (LPS) at the surface of the outer membrane.</text>
</comment>
<organism evidence="4 7">
    <name type="scientific">Pseudoduganella umbonata</name>
    <dbReference type="NCBI Taxonomy" id="864828"/>
    <lineage>
        <taxon>Bacteria</taxon>
        <taxon>Pseudomonadati</taxon>
        <taxon>Pseudomonadota</taxon>
        <taxon>Betaproteobacteria</taxon>
        <taxon>Burkholderiales</taxon>
        <taxon>Oxalobacteraceae</taxon>
        <taxon>Telluria group</taxon>
        <taxon>Pseudoduganella</taxon>
    </lineage>
</organism>
<dbReference type="GO" id="GO:0015920">
    <property type="term" value="P:lipopolysaccharide transport"/>
    <property type="evidence" value="ECO:0007669"/>
    <property type="project" value="InterPro"/>
</dbReference>
<reference evidence="4 7" key="2">
    <citation type="submission" date="2020-08" db="EMBL/GenBank/DDBJ databases">
        <title>Genomic Encyclopedia of Type Strains, Phase III (KMG-III): the genomes of soil and plant-associated and newly described type strains.</title>
        <authorList>
            <person name="Whitman W."/>
        </authorList>
    </citation>
    <scope>NUCLEOTIDE SEQUENCE [LARGE SCALE GENOMIC DNA]</scope>
    <source>
        <strain evidence="4 7">CECT 7753</strain>
    </source>
</reference>
<dbReference type="GO" id="GO:0043165">
    <property type="term" value="P:Gram-negative-bacterium-type cell outer membrane assembly"/>
    <property type="evidence" value="ECO:0007669"/>
    <property type="project" value="UniProtKB-UniRule"/>
</dbReference>
<dbReference type="RefSeq" id="WP_137314964.1">
    <property type="nucleotide sequence ID" value="NZ_CP040017.1"/>
</dbReference>
<dbReference type="InterPro" id="IPR020889">
    <property type="entry name" value="LipoPS_assembly_LptD"/>
</dbReference>
<dbReference type="EMBL" id="JACHXS010000002">
    <property type="protein sequence ID" value="MBB3220336.1"/>
    <property type="molecule type" value="Genomic_DNA"/>
</dbReference>
<dbReference type="OrthoDB" id="9760225at2"/>
<evidence type="ECO:0000313" key="7">
    <source>
        <dbReference type="Proteomes" id="UP000584325"/>
    </source>
</evidence>
<feature type="region of interest" description="Disordered" evidence="2">
    <location>
        <begin position="30"/>
        <end position="51"/>
    </location>
</feature>
<dbReference type="GO" id="GO:1990351">
    <property type="term" value="C:transporter complex"/>
    <property type="evidence" value="ECO:0007669"/>
    <property type="project" value="TreeGrafter"/>
</dbReference>